<evidence type="ECO:0000256" key="1">
    <source>
        <dbReference type="ARBA" id="ARBA00022737"/>
    </source>
</evidence>
<dbReference type="AlphaFoldDB" id="A0AAX6HS93"/>
<dbReference type="EMBL" id="JANAVB010007198">
    <property type="protein sequence ID" value="KAJ6843561.1"/>
    <property type="molecule type" value="Genomic_DNA"/>
</dbReference>
<dbReference type="PANTHER" id="PTHR47262:SF1">
    <property type="entry name" value="OS02G0132600 PROTEIN"/>
    <property type="match status" value="1"/>
</dbReference>
<dbReference type="Gene3D" id="1.25.40.10">
    <property type="entry name" value="Tetratricopeptide repeat domain"/>
    <property type="match status" value="1"/>
</dbReference>
<keyword evidence="5" id="KW-1185">Reference proteome</keyword>
<dbReference type="PROSITE" id="PS51375">
    <property type="entry name" value="PPR"/>
    <property type="match status" value="1"/>
</dbReference>
<name>A0AAX6HS93_IRIPA</name>
<gene>
    <name evidence="4" type="ORF">M6B38_295715</name>
</gene>
<dbReference type="NCBIfam" id="TIGR00756">
    <property type="entry name" value="PPR"/>
    <property type="match status" value="1"/>
</dbReference>
<organism evidence="4 5">
    <name type="scientific">Iris pallida</name>
    <name type="common">Sweet iris</name>
    <dbReference type="NCBI Taxonomy" id="29817"/>
    <lineage>
        <taxon>Eukaryota</taxon>
        <taxon>Viridiplantae</taxon>
        <taxon>Streptophyta</taxon>
        <taxon>Embryophyta</taxon>
        <taxon>Tracheophyta</taxon>
        <taxon>Spermatophyta</taxon>
        <taxon>Magnoliopsida</taxon>
        <taxon>Liliopsida</taxon>
        <taxon>Asparagales</taxon>
        <taxon>Iridaceae</taxon>
        <taxon>Iridoideae</taxon>
        <taxon>Irideae</taxon>
        <taxon>Iris</taxon>
    </lineage>
</organism>
<dbReference type="InterPro" id="IPR011990">
    <property type="entry name" value="TPR-like_helical_dom_sf"/>
</dbReference>
<feature type="compositionally biased region" description="Basic residues" evidence="3">
    <location>
        <begin position="60"/>
        <end position="70"/>
    </location>
</feature>
<dbReference type="Pfam" id="PF13812">
    <property type="entry name" value="PPR_3"/>
    <property type="match status" value="1"/>
</dbReference>
<evidence type="ECO:0000313" key="5">
    <source>
        <dbReference type="Proteomes" id="UP001140949"/>
    </source>
</evidence>
<sequence length="528" mass="59109">MRKKLSKILCSAASRKTSGRSGGGGGGAAGDGEALSILKRISLDPQPLHSSPSSSSSVRSRLKSSAKRRSASPPQIHAVDSAQELSGMICNILQGDHVFPSDSDTTSSYSEPFDAISLKNFLGTSLIPEDHKSPQKKIVSRVRKQLYVFKNTQSRRYNELMKECADKIGAEATMEMFGRFGRETGIMEYKTLTKLCIAKARQCTGDHSLCFIHNAYQLLSSMRERGFRIDEESYGPILMLLIDMRMTQEFQTFSALIKDENAGSFSRMAYYEMLFWIRVGDEDKIRELSNSVGVDATENCYNLAESYLLAFCDSDRKEELLELLEVLDVSKISSLKYAASIFKSLGRLQLENFFKKFILTVKTTEPGAARASSFIYDYVTSIPNLAVDEIKSTFINLHNQLGVLLSIETCDMLIKLCCSSSKVHHAMDVVDQMCQSGLDVPVKSFHPLLHACERHCEFDLVGPIYSMIRQYKLIPNSDTFKSMISLYVRMKDFEGAYKLLTDAAEINEVPTASMYNAIMAGYFREAKK</sequence>
<feature type="compositionally biased region" description="Gly residues" evidence="3">
    <location>
        <begin position="20"/>
        <end position="30"/>
    </location>
</feature>
<feature type="compositionally biased region" description="Low complexity" evidence="3">
    <location>
        <begin position="47"/>
        <end position="59"/>
    </location>
</feature>
<evidence type="ECO:0000256" key="2">
    <source>
        <dbReference type="PROSITE-ProRule" id="PRU00708"/>
    </source>
</evidence>
<dbReference type="InterPro" id="IPR002885">
    <property type="entry name" value="PPR_rpt"/>
</dbReference>
<comment type="caution">
    <text evidence="4">The sequence shown here is derived from an EMBL/GenBank/DDBJ whole genome shotgun (WGS) entry which is preliminary data.</text>
</comment>
<proteinExistence type="predicted"/>
<keyword evidence="1" id="KW-0677">Repeat</keyword>
<dbReference type="Proteomes" id="UP001140949">
    <property type="component" value="Unassembled WGS sequence"/>
</dbReference>
<evidence type="ECO:0000313" key="4">
    <source>
        <dbReference type="EMBL" id="KAJ6843561.1"/>
    </source>
</evidence>
<feature type="repeat" description="PPR" evidence="2">
    <location>
        <begin position="406"/>
        <end position="440"/>
    </location>
</feature>
<reference evidence="4" key="2">
    <citation type="submission" date="2023-04" db="EMBL/GenBank/DDBJ databases">
        <authorList>
            <person name="Bruccoleri R.E."/>
            <person name="Oakeley E.J."/>
            <person name="Faust A.-M."/>
            <person name="Dessus-Babus S."/>
            <person name="Altorfer M."/>
            <person name="Burckhardt D."/>
            <person name="Oertli M."/>
            <person name="Naumann U."/>
            <person name="Petersen F."/>
            <person name="Wong J."/>
        </authorList>
    </citation>
    <scope>NUCLEOTIDE SEQUENCE</scope>
    <source>
        <strain evidence="4">GSM-AAB239-AS_SAM_17_03QT</strain>
        <tissue evidence="4">Leaf</tissue>
    </source>
</reference>
<reference evidence="4" key="1">
    <citation type="journal article" date="2023" name="GigaByte">
        <title>Genome assembly of the bearded iris, Iris pallida Lam.</title>
        <authorList>
            <person name="Bruccoleri R.E."/>
            <person name="Oakeley E.J."/>
            <person name="Faust A.M.E."/>
            <person name="Altorfer M."/>
            <person name="Dessus-Babus S."/>
            <person name="Burckhardt D."/>
            <person name="Oertli M."/>
            <person name="Naumann U."/>
            <person name="Petersen F."/>
            <person name="Wong J."/>
        </authorList>
    </citation>
    <scope>NUCLEOTIDE SEQUENCE</scope>
    <source>
        <strain evidence="4">GSM-AAB239-AS_SAM_17_03QT</strain>
    </source>
</reference>
<protein>
    <submittedName>
        <fullName evidence="4">Pentatricopeptide repeat-containing protein-like isoform X1, mitochondrial</fullName>
    </submittedName>
</protein>
<evidence type="ECO:0000256" key="3">
    <source>
        <dbReference type="SAM" id="MobiDB-lite"/>
    </source>
</evidence>
<accession>A0AAX6HS93</accession>
<dbReference type="PANTHER" id="PTHR47262">
    <property type="entry name" value="OS02G0132600 PROTEIN"/>
    <property type="match status" value="1"/>
</dbReference>
<feature type="region of interest" description="Disordered" evidence="3">
    <location>
        <begin position="1"/>
        <end position="76"/>
    </location>
</feature>